<dbReference type="Gene3D" id="3.40.50.300">
    <property type="entry name" value="P-loop containing nucleotide triphosphate hydrolases"/>
    <property type="match status" value="1"/>
</dbReference>
<organism evidence="5 6">
    <name type="scientific">Trifolium pratense</name>
    <name type="common">Red clover</name>
    <dbReference type="NCBI Taxonomy" id="57577"/>
    <lineage>
        <taxon>Eukaryota</taxon>
        <taxon>Viridiplantae</taxon>
        <taxon>Streptophyta</taxon>
        <taxon>Embryophyta</taxon>
        <taxon>Tracheophyta</taxon>
        <taxon>Spermatophyta</taxon>
        <taxon>Magnoliopsida</taxon>
        <taxon>eudicotyledons</taxon>
        <taxon>Gunneridae</taxon>
        <taxon>Pentapetalae</taxon>
        <taxon>rosids</taxon>
        <taxon>fabids</taxon>
        <taxon>Fabales</taxon>
        <taxon>Fabaceae</taxon>
        <taxon>Papilionoideae</taxon>
        <taxon>50 kb inversion clade</taxon>
        <taxon>NPAAA clade</taxon>
        <taxon>Hologalegina</taxon>
        <taxon>IRL clade</taxon>
        <taxon>Trifolieae</taxon>
        <taxon>Trifolium</taxon>
    </lineage>
</organism>
<dbReference type="PANTHER" id="PTHR45916">
    <property type="entry name" value="STRUCTURAL MAINTENANCE OF CHROMOSOMES PROTEIN 5"/>
    <property type="match status" value="1"/>
</dbReference>
<dbReference type="PANTHER" id="PTHR45916:SF1">
    <property type="entry name" value="STRUCTURAL MAINTENANCE OF CHROMOSOMES PROTEIN 5"/>
    <property type="match status" value="1"/>
</dbReference>
<evidence type="ECO:0000256" key="4">
    <source>
        <dbReference type="SAM" id="Coils"/>
    </source>
</evidence>
<feature type="coiled-coil region" evidence="4">
    <location>
        <begin position="1"/>
        <end position="35"/>
    </location>
</feature>
<gene>
    <name evidence="5" type="ORF">L195_g023140</name>
</gene>
<dbReference type="EMBL" id="ASHM01018256">
    <property type="protein sequence ID" value="PNX99869.1"/>
    <property type="molecule type" value="Genomic_DNA"/>
</dbReference>
<feature type="coiled-coil region" evidence="4">
    <location>
        <begin position="132"/>
        <end position="169"/>
    </location>
</feature>
<sequence>IKEVEANIKQHEDLALQASLQFNNAKKEAEECRQNLTDLLNYAKSIARLTPNLEKEFLEVMPQPLFFHGCNETYSMVKQSCSHDIFFLIPQTLALEDASKSLMPTTIEELEAAIQDTTSQANSILFVNSNILEQYEDRQRQIEDLATKLDADKKEYERCKAELENIKGKWLPTLRNLVAKINETFSQNFRQMAVAGEVSLDEHDIDFDQYGIHIKVKFRENGELEVLSAHHQSGGERSVSTIVYLVSLQDLTNCPFRVVDEINQGMDPINERKMFQQLVRAASKPNTPQ</sequence>
<accession>A0A2K3NA40</accession>
<reference evidence="5 6" key="2">
    <citation type="journal article" date="2017" name="Front. Plant Sci.">
        <title>Gene Classification and Mining of Molecular Markers Useful in Red Clover (Trifolium pratense) Breeding.</title>
        <authorList>
            <person name="Istvanek J."/>
            <person name="Dluhosova J."/>
            <person name="Dluhos P."/>
            <person name="Patkova L."/>
            <person name="Nedelnik J."/>
            <person name="Repkova J."/>
        </authorList>
    </citation>
    <scope>NUCLEOTIDE SEQUENCE [LARGE SCALE GENOMIC DNA]</scope>
    <source>
        <strain evidence="6">cv. Tatra</strain>
        <tissue evidence="5">Young leaves</tissue>
    </source>
</reference>
<comment type="similarity">
    <text evidence="1">Belongs to the SMC family. SMC5 subfamily.</text>
</comment>
<dbReference type="STRING" id="57577.A0A2K3NA40"/>
<evidence type="ECO:0000313" key="5">
    <source>
        <dbReference type="EMBL" id="PNX99869.1"/>
    </source>
</evidence>
<evidence type="ECO:0000313" key="6">
    <source>
        <dbReference type="Proteomes" id="UP000236291"/>
    </source>
</evidence>
<keyword evidence="3 4" id="KW-0175">Coiled coil</keyword>
<protein>
    <recommendedName>
        <fullName evidence="2">Structural maintenance of chromosomes protein 5</fullName>
    </recommendedName>
</protein>
<comment type="caution">
    <text evidence="5">The sequence shown here is derived from an EMBL/GenBank/DDBJ whole genome shotgun (WGS) entry which is preliminary data.</text>
</comment>
<dbReference type="GO" id="GO:0005634">
    <property type="term" value="C:nucleus"/>
    <property type="evidence" value="ECO:0007669"/>
    <property type="project" value="TreeGrafter"/>
</dbReference>
<reference evidence="5 6" key="1">
    <citation type="journal article" date="2014" name="Am. J. Bot.">
        <title>Genome assembly and annotation for red clover (Trifolium pratense; Fabaceae).</title>
        <authorList>
            <person name="Istvanek J."/>
            <person name="Jaros M."/>
            <person name="Krenek A."/>
            <person name="Repkova J."/>
        </authorList>
    </citation>
    <scope>NUCLEOTIDE SEQUENCE [LARGE SCALE GENOMIC DNA]</scope>
    <source>
        <strain evidence="6">cv. Tatra</strain>
        <tissue evidence="5">Young leaves</tissue>
    </source>
</reference>
<dbReference type="AlphaFoldDB" id="A0A2K3NA40"/>
<evidence type="ECO:0000256" key="3">
    <source>
        <dbReference type="ARBA" id="ARBA00023054"/>
    </source>
</evidence>
<name>A0A2K3NA40_TRIPR</name>
<dbReference type="GO" id="GO:0003697">
    <property type="term" value="F:single-stranded DNA binding"/>
    <property type="evidence" value="ECO:0007669"/>
    <property type="project" value="TreeGrafter"/>
</dbReference>
<dbReference type="GO" id="GO:0030915">
    <property type="term" value="C:Smc5-Smc6 complex"/>
    <property type="evidence" value="ECO:0007669"/>
    <property type="project" value="TreeGrafter"/>
</dbReference>
<dbReference type="InterPro" id="IPR027417">
    <property type="entry name" value="P-loop_NTPase"/>
</dbReference>
<dbReference type="Proteomes" id="UP000236291">
    <property type="component" value="Unassembled WGS sequence"/>
</dbReference>
<dbReference type="SUPFAM" id="SSF52540">
    <property type="entry name" value="P-loop containing nucleoside triphosphate hydrolases"/>
    <property type="match status" value="1"/>
</dbReference>
<evidence type="ECO:0000256" key="1">
    <source>
        <dbReference type="ARBA" id="ARBA00010171"/>
    </source>
</evidence>
<dbReference type="ExpressionAtlas" id="A0A2K3NA40">
    <property type="expression patterns" value="baseline"/>
</dbReference>
<feature type="non-terminal residue" evidence="5">
    <location>
        <position position="1"/>
    </location>
</feature>
<evidence type="ECO:0000256" key="2">
    <source>
        <dbReference type="ARBA" id="ARBA00018687"/>
    </source>
</evidence>
<dbReference type="GO" id="GO:0000724">
    <property type="term" value="P:double-strand break repair via homologous recombination"/>
    <property type="evidence" value="ECO:0007669"/>
    <property type="project" value="TreeGrafter"/>
</dbReference>
<proteinExistence type="inferred from homology"/>